<organism evidence="7">
    <name type="scientific">Metalysinibacillus saudimassiliensis</name>
    <dbReference type="NCBI Taxonomy" id="1461583"/>
    <lineage>
        <taxon>Bacteria</taxon>
        <taxon>Bacillati</taxon>
        <taxon>Bacillota</taxon>
        <taxon>Bacilli</taxon>
        <taxon>Bacillales</taxon>
        <taxon>Caryophanaceae</taxon>
        <taxon>Metalysinibacillus</taxon>
    </lineage>
</organism>
<dbReference type="NCBIfam" id="TIGR01256">
    <property type="entry name" value="modA"/>
    <property type="match status" value="1"/>
</dbReference>
<reference evidence="7" key="1">
    <citation type="submission" date="2014-07" db="EMBL/GenBank/DDBJ databases">
        <authorList>
            <person name="Urmite Genomes Urmite Genomes"/>
        </authorList>
    </citation>
    <scope>NUCLEOTIDE SEQUENCE</scope>
    <source>
        <strain evidence="7">13S34_air</strain>
    </source>
</reference>
<gene>
    <name evidence="7" type="primary">modA</name>
    <name evidence="7" type="ORF">BN1050_00924</name>
</gene>
<dbReference type="PANTHER" id="PTHR30632">
    <property type="entry name" value="MOLYBDATE-BINDING PERIPLASMIC PROTEIN"/>
    <property type="match status" value="1"/>
</dbReference>
<dbReference type="InterPro" id="IPR005950">
    <property type="entry name" value="ModA"/>
</dbReference>
<dbReference type="GO" id="GO:0046872">
    <property type="term" value="F:metal ion binding"/>
    <property type="evidence" value="ECO:0007669"/>
    <property type="project" value="UniProtKB-KW"/>
</dbReference>
<feature type="binding site" evidence="5">
    <location>
        <position position="194"/>
    </location>
    <ligand>
        <name>molybdate</name>
        <dbReference type="ChEBI" id="CHEBI:36264"/>
    </ligand>
</feature>
<comment type="similarity">
    <text evidence="1">Belongs to the bacterial solute-binding protein ModA family.</text>
</comment>
<evidence type="ECO:0000256" key="1">
    <source>
        <dbReference type="ARBA" id="ARBA00009175"/>
    </source>
</evidence>
<accession>A0A078M587</accession>
<name>A0A078M587_9BACL</name>
<keyword evidence="4 6" id="KW-0732">Signal</keyword>
<dbReference type="Gene3D" id="3.40.190.10">
    <property type="entry name" value="Periplasmic binding protein-like II"/>
    <property type="match status" value="2"/>
</dbReference>
<dbReference type="GO" id="GO:0030973">
    <property type="term" value="F:molybdate ion binding"/>
    <property type="evidence" value="ECO:0007669"/>
    <property type="project" value="UniProtKB-ARBA"/>
</dbReference>
<dbReference type="InterPro" id="IPR041879">
    <property type="entry name" value="YvgL-like_PBP2"/>
</dbReference>
<keyword evidence="3 5" id="KW-0479">Metal-binding</keyword>
<dbReference type="GO" id="GO:0015689">
    <property type="term" value="P:molybdate ion transport"/>
    <property type="evidence" value="ECO:0007669"/>
    <property type="project" value="InterPro"/>
</dbReference>
<feature type="signal peptide" evidence="6">
    <location>
        <begin position="1"/>
        <end position="19"/>
    </location>
</feature>
<dbReference type="PIRSF" id="PIRSF004846">
    <property type="entry name" value="ModA"/>
    <property type="match status" value="1"/>
</dbReference>
<sequence length="277" mass="29908">MKKITTIIASLALLTGVLAGCGNGEDTAKKETEAPKEVEKTTPAEKVEAVELTVSAAASLQNALEDLQKTYEADNENIKIVYNFGGSGALKQQIEQGAPVDIFFSAAEDKFDELVDAGSIDEAQGMDLLGNELVVVVPKNNEKDIKSFEDLTKADKIALGTPESVPAGKYGVETLENMNLWTAVEPKVVYAKDVRQVLTYTETENVDAGLVYNTDALISDKVATIATAAADTHTPIIYPVGVIKDTKHTAEAEDFYKFLQSEEAMKVFEQYGFKGAK</sequence>
<dbReference type="HOGENOM" id="CLU_065520_3_1_9"/>
<protein>
    <submittedName>
        <fullName evidence="7">Molybdate-binding periplasmic protein</fullName>
    </submittedName>
</protein>
<evidence type="ECO:0000256" key="5">
    <source>
        <dbReference type="PIRSR" id="PIRSR004846-1"/>
    </source>
</evidence>
<feature type="binding site" evidence="5">
    <location>
        <position position="87"/>
    </location>
    <ligand>
        <name>molybdate</name>
        <dbReference type="ChEBI" id="CHEBI:36264"/>
    </ligand>
</feature>
<feature type="binding site" evidence="5">
    <location>
        <position position="167"/>
    </location>
    <ligand>
        <name>molybdate</name>
        <dbReference type="ChEBI" id="CHEBI:36264"/>
    </ligand>
</feature>
<dbReference type="FunFam" id="3.40.190.10:FF:000035">
    <property type="entry name" value="Molybdate ABC transporter substrate-binding protein"/>
    <property type="match status" value="1"/>
</dbReference>
<proteinExistence type="inferred from homology"/>
<evidence type="ECO:0000313" key="7">
    <source>
        <dbReference type="EMBL" id="CEA01490.1"/>
    </source>
</evidence>
<dbReference type="InterPro" id="IPR050682">
    <property type="entry name" value="ModA/WtpA"/>
</dbReference>
<dbReference type="SUPFAM" id="SSF53850">
    <property type="entry name" value="Periplasmic binding protein-like II"/>
    <property type="match status" value="1"/>
</dbReference>
<dbReference type="PATRIC" id="fig|1461583.4.peg.885"/>
<keyword evidence="2 5" id="KW-0500">Molybdenum</keyword>
<evidence type="ECO:0000256" key="3">
    <source>
        <dbReference type="ARBA" id="ARBA00022723"/>
    </source>
</evidence>
<evidence type="ECO:0000256" key="4">
    <source>
        <dbReference type="ARBA" id="ARBA00022729"/>
    </source>
</evidence>
<dbReference type="CDD" id="cd13537">
    <property type="entry name" value="PBP2_YvgL_like"/>
    <property type="match status" value="1"/>
</dbReference>
<evidence type="ECO:0000256" key="6">
    <source>
        <dbReference type="SAM" id="SignalP"/>
    </source>
</evidence>
<evidence type="ECO:0000256" key="2">
    <source>
        <dbReference type="ARBA" id="ARBA00022505"/>
    </source>
</evidence>
<dbReference type="PANTHER" id="PTHR30632:SF0">
    <property type="entry name" value="SULFATE-BINDING PROTEIN"/>
    <property type="match status" value="1"/>
</dbReference>
<feature type="binding site" evidence="5">
    <location>
        <position position="212"/>
    </location>
    <ligand>
        <name>molybdate</name>
        <dbReference type="ChEBI" id="CHEBI:36264"/>
    </ligand>
</feature>
<dbReference type="GO" id="GO:1901359">
    <property type="term" value="F:tungstate binding"/>
    <property type="evidence" value="ECO:0007669"/>
    <property type="project" value="UniProtKB-ARBA"/>
</dbReference>
<feature type="binding site" evidence="5">
    <location>
        <position position="59"/>
    </location>
    <ligand>
        <name>molybdate</name>
        <dbReference type="ChEBI" id="CHEBI:36264"/>
    </ligand>
</feature>
<dbReference type="PROSITE" id="PS51257">
    <property type="entry name" value="PROKAR_LIPOPROTEIN"/>
    <property type="match status" value="1"/>
</dbReference>
<feature type="chain" id="PRO_5039273435" evidence="6">
    <location>
        <begin position="20"/>
        <end position="277"/>
    </location>
</feature>
<dbReference type="Pfam" id="PF13531">
    <property type="entry name" value="SBP_bac_11"/>
    <property type="match status" value="1"/>
</dbReference>
<dbReference type="EMBL" id="LN483074">
    <property type="protein sequence ID" value="CEA01490.1"/>
    <property type="molecule type" value="Genomic_DNA"/>
</dbReference>
<dbReference type="AlphaFoldDB" id="A0A078M587"/>